<dbReference type="GO" id="GO:0005516">
    <property type="term" value="F:calmodulin binding"/>
    <property type="evidence" value="ECO:0007669"/>
    <property type="project" value="InterPro"/>
</dbReference>
<evidence type="ECO:0000313" key="13">
    <source>
        <dbReference type="Proteomes" id="UP000195402"/>
    </source>
</evidence>
<dbReference type="InterPro" id="IPR012416">
    <property type="entry name" value="CBP60"/>
</dbReference>
<evidence type="ECO:0000256" key="5">
    <source>
        <dbReference type="ARBA" id="ARBA00023159"/>
    </source>
</evidence>
<feature type="domain" description="Calmodulin binding protein-like N-terminal" evidence="9">
    <location>
        <begin position="103"/>
        <end position="247"/>
    </location>
</feature>
<keyword evidence="3" id="KW-0805">Transcription regulation</keyword>
<dbReference type="InterPro" id="IPR046829">
    <property type="entry name" value="Calmod_bind_C"/>
</dbReference>
<dbReference type="Pfam" id="PF20451">
    <property type="entry name" value="Calmod_bind_M"/>
    <property type="match status" value="1"/>
</dbReference>
<keyword evidence="13" id="KW-1185">Reference proteome</keyword>
<organism evidence="12 13">
    <name type="scientific">Macleaya cordata</name>
    <name type="common">Five-seeded plume-poppy</name>
    <name type="synonym">Bocconia cordata</name>
    <dbReference type="NCBI Taxonomy" id="56857"/>
    <lineage>
        <taxon>Eukaryota</taxon>
        <taxon>Viridiplantae</taxon>
        <taxon>Streptophyta</taxon>
        <taxon>Embryophyta</taxon>
        <taxon>Tracheophyta</taxon>
        <taxon>Spermatophyta</taxon>
        <taxon>Magnoliopsida</taxon>
        <taxon>Ranunculales</taxon>
        <taxon>Papaveraceae</taxon>
        <taxon>Papaveroideae</taxon>
        <taxon>Macleaya</taxon>
    </lineage>
</organism>
<dbReference type="InterPro" id="IPR046830">
    <property type="entry name" value="Calmod_bind_M"/>
</dbReference>
<evidence type="ECO:0000256" key="8">
    <source>
        <dbReference type="SAM" id="MobiDB-lite"/>
    </source>
</evidence>
<proteinExistence type="inferred from homology"/>
<feature type="domain" description="Calmodulin binding protein central" evidence="10">
    <location>
        <begin position="259"/>
        <end position="325"/>
    </location>
</feature>
<evidence type="ECO:0000256" key="4">
    <source>
        <dbReference type="ARBA" id="ARBA00023125"/>
    </source>
</evidence>
<evidence type="ECO:0000256" key="1">
    <source>
        <dbReference type="ARBA" id="ARBA00004123"/>
    </source>
</evidence>
<dbReference type="GO" id="GO:0043565">
    <property type="term" value="F:sequence-specific DNA binding"/>
    <property type="evidence" value="ECO:0007669"/>
    <property type="project" value="TreeGrafter"/>
</dbReference>
<dbReference type="AlphaFoldDB" id="A0A200RE18"/>
<comment type="subcellular location">
    <subcellularLocation>
        <location evidence="1">Nucleus</location>
    </subcellularLocation>
</comment>
<evidence type="ECO:0000256" key="6">
    <source>
        <dbReference type="ARBA" id="ARBA00023163"/>
    </source>
</evidence>
<comment type="caution">
    <text evidence="12">The sequence shown here is derived from an EMBL/GenBank/DDBJ whole genome shotgun (WGS) entry which is preliminary data.</text>
</comment>
<dbReference type="OrthoDB" id="512636at2759"/>
<dbReference type="Pfam" id="PF20452">
    <property type="entry name" value="Calmod_bind_C"/>
    <property type="match status" value="1"/>
</dbReference>
<evidence type="ECO:0000256" key="2">
    <source>
        <dbReference type="ARBA" id="ARBA00007214"/>
    </source>
</evidence>
<feature type="region of interest" description="Disordered" evidence="8">
    <location>
        <begin position="1"/>
        <end position="27"/>
    </location>
</feature>
<dbReference type="STRING" id="56857.A0A200RE18"/>
<reference evidence="12 13" key="1">
    <citation type="journal article" date="2017" name="Mol. Plant">
        <title>The Genome of Medicinal Plant Macleaya cordata Provides New Insights into Benzylisoquinoline Alkaloids Metabolism.</title>
        <authorList>
            <person name="Liu X."/>
            <person name="Liu Y."/>
            <person name="Huang P."/>
            <person name="Ma Y."/>
            <person name="Qing Z."/>
            <person name="Tang Q."/>
            <person name="Cao H."/>
            <person name="Cheng P."/>
            <person name="Zheng Y."/>
            <person name="Yuan Z."/>
            <person name="Zhou Y."/>
            <person name="Liu J."/>
            <person name="Tang Z."/>
            <person name="Zhuo Y."/>
            <person name="Zhang Y."/>
            <person name="Yu L."/>
            <person name="Huang J."/>
            <person name="Yang P."/>
            <person name="Peng Q."/>
            <person name="Zhang J."/>
            <person name="Jiang W."/>
            <person name="Zhang Z."/>
            <person name="Lin K."/>
            <person name="Ro D.K."/>
            <person name="Chen X."/>
            <person name="Xiong X."/>
            <person name="Shang Y."/>
            <person name="Huang S."/>
            <person name="Zeng J."/>
        </authorList>
    </citation>
    <scope>NUCLEOTIDE SEQUENCE [LARGE SCALE GENOMIC DNA]</scope>
    <source>
        <strain evidence="13">cv. BLH2017</strain>
        <tissue evidence="12">Root</tissue>
    </source>
</reference>
<dbReference type="GO" id="GO:0003700">
    <property type="term" value="F:DNA-binding transcription factor activity"/>
    <property type="evidence" value="ECO:0007669"/>
    <property type="project" value="TreeGrafter"/>
</dbReference>
<dbReference type="PANTHER" id="PTHR31713:SF18">
    <property type="entry name" value="OS02G0177800 PROTEIN"/>
    <property type="match status" value="1"/>
</dbReference>
<keyword evidence="5" id="KW-0010">Activator</keyword>
<evidence type="ECO:0000259" key="10">
    <source>
        <dbReference type="Pfam" id="PF20451"/>
    </source>
</evidence>
<evidence type="ECO:0000259" key="11">
    <source>
        <dbReference type="Pfam" id="PF20452"/>
    </source>
</evidence>
<keyword evidence="4" id="KW-0238">DNA-binding</keyword>
<dbReference type="Proteomes" id="UP000195402">
    <property type="component" value="Unassembled WGS sequence"/>
</dbReference>
<dbReference type="InParanoid" id="A0A200RE18"/>
<feature type="domain" description="Calmodulin binding protein C-terminal" evidence="11">
    <location>
        <begin position="330"/>
        <end position="392"/>
    </location>
</feature>
<name>A0A200RE18_MACCD</name>
<dbReference type="OMA" id="ILESEYM"/>
<sequence length="598" mass="66877">MERSNSVMMKKRGLDSNDSEEGDSNKKRPALASVIVESFKVDSLQQLRSSLVSMIRTELHSSLVPIIRTVVSEEVQHALSKLGPGLSGRSSPKRNEGPDGRNLQLHFSSRLSLPLFTDGKVEGEQGAAVSIVLVDQNSGLIVTSGPESSAKLDVVVLEGDFNNEDWTREKFESHVVKERKGKRPLLTGDLQVTLKEGVGTLGDLTFTDNSSWIPCKKFRLGLTVASGDCESLCIREAKTDAFTVKDRRGELYKKHYPPALNDEVWRLEKIGKDGPFHKGLNKAGIRTVEDFLRLVNSDSEILRNILGSSMSNKKWDTLIKHAKTCLLSGKLYVFYADDTKVDGVVFNNSYKLSGLIAGGQYYPADSISESHQVYANTLVQKAYDNLTHVIEYDGKELISFEQNKQPSASLSVVPLSQQDCPTSIDQQWSLPSLPVQVPPLQPSVDSGLIVGGYNDDSSNLSLYSNGFLTEEETHMRDHEILESEYMQHLHPTVSMDNHNSVNPTEDVLHYSSCVPFPSTNYSWDMEDHNPFLTINYNWHEEDHNPFPTTNYSYKKEVHDRSSGKAIVGWLKLKAALSWGIFVRRKQSEIRAQLVQLDD</sequence>
<evidence type="ECO:0000313" key="12">
    <source>
        <dbReference type="EMBL" id="OVA20938.1"/>
    </source>
</evidence>
<feature type="region of interest" description="Disordered" evidence="8">
    <location>
        <begin position="81"/>
        <end position="103"/>
    </location>
</feature>
<dbReference type="GO" id="GO:0080142">
    <property type="term" value="P:regulation of salicylic acid biosynthetic process"/>
    <property type="evidence" value="ECO:0007669"/>
    <property type="project" value="TreeGrafter"/>
</dbReference>
<dbReference type="Pfam" id="PF07887">
    <property type="entry name" value="Calmodulin_bind"/>
    <property type="match status" value="1"/>
</dbReference>
<evidence type="ECO:0000259" key="9">
    <source>
        <dbReference type="Pfam" id="PF07887"/>
    </source>
</evidence>
<evidence type="ECO:0000256" key="3">
    <source>
        <dbReference type="ARBA" id="ARBA00023015"/>
    </source>
</evidence>
<accession>A0A200RE18</accession>
<protein>
    <submittedName>
        <fullName evidence="12">Calmodulin binding protein-like</fullName>
    </submittedName>
</protein>
<comment type="similarity">
    <text evidence="2">Belongs to the plant ACBP60 protein family.</text>
</comment>
<dbReference type="InterPro" id="IPR046831">
    <property type="entry name" value="Calmodulin_bind_N"/>
</dbReference>
<keyword evidence="7" id="KW-0539">Nucleus</keyword>
<dbReference type="GO" id="GO:0005634">
    <property type="term" value="C:nucleus"/>
    <property type="evidence" value="ECO:0007669"/>
    <property type="project" value="UniProtKB-SubCell"/>
</dbReference>
<dbReference type="PANTHER" id="PTHR31713">
    <property type="entry name" value="OS02G0177800 PROTEIN"/>
    <property type="match status" value="1"/>
</dbReference>
<evidence type="ECO:0000256" key="7">
    <source>
        <dbReference type="ARBA" id="ARBA00023242"/>
    </source>
</evidence>
<gene>
    <name evidence="12" type="ORF">BVC80_8839g29</name>
</gene>
<dbReference type="EMBL" id="MVGT01000009">
    <property type="protein sequence ID" value="OVA20938.1"/>
    <property type="molecule type" value="Genomic_DNA"/>
</dbReference>
<keyword evidence="6" id="KW-0804">Transcription</keyword>